<keyword evidence="3" id="KW-0347">Helicase</keyword>
<dbReference type="PROSITE" id="PS51195">
    <property type="entry name" value="Q_MOTIF"/>
    <property type="match status" value="1"/>
</dbReference>
<dbReference type="InterPro" id="IPR050079">
    <property type="entry name" value="DEAD_box_RNA_helicase"/>
</dbReference>
<gene>
    <name evidence="6" type="ORF">S03H2_43505</name>
</gene>
<keyword evidence="4" id="KW-0067">ATP-binding</keyword>
<dbReference type="AlphaFoldDB" id="X1HN59"/>
<evidence type="ECO:0000313" key="6">
    <source>
        <dbReference type="EMBL" id="GAH70932.1"/>
    </source>
</evidence>
<dbReference type="Pfam" id="PF00270">
    <property type="entry name" value="DEAD"/>
    <property type="match status" value="1"/>
</dbReference>
<evidence type="ECO:0000256" key="4">
    <source>
        <dbReference type="ARBA" id="ARBA00022840"/>
    </source>
</evidence>
<dbReference type="GO" id="GO:0003724">
    <property type="term" value="F:RNA helicase activity"/>
    <property type="evidence" value="ECO:0007669"/>
    <property type="project" value="InterPro"/>
</dbReference>
<dbReference type="Gene3D" id="3.40.50.300">
    <property type="entry name" value="P-loop containing nucleotide triphosphate hydrolases"/>
    <property type="match status" value="1"/>
</dbReference>
<proteinExistence type="predicted"/>
<feature type="non-terminal residue" evidence="6">
    <location>
        <position position="69"/>
    </location>
</feature>
<name>X1HN59_9ZZZZ</name>
<dbReference type="GO" id="GO:0003676">
    <property type="term" value="F:nucleic acid binding"/>
    <property type="evidence" value="ECO:0007669"/>
    <property type="project" value="InterPro"/>
</dbReference>
<dbReference type="InterPro" id="IPR014014">
    <property type="entry name" value="RNA_helicase_DEAD_Q_motif"/>
</dbReference>
<accession>X1HN59</accession>
<dbReference type="GO" id="GO:0005829">
    <property type="term" value="C:cytosol"/>
    <property type="evidence" value="ECO:0007669"/>
    <property type="project" value="TreeGrafter"/>
</dbReference>
<sequence length="69" mass="7731">MDFIKLNLEPRLLHGIVDRGYKEMTAVQEQTLTKTLQGMDVAVQSQTGTGKTAAFLITLFERMFHDSAS</sequence>
<reference evidence="6" key="1">
    <citation type="journal article" date="2014" name="Front. Microbiol.">
        <title>High frequency of phylogenetically diverse reductive dehalogenase-homologous genes in deep subseafloor sedimentary metagenomes.</title>
        <authorList>
            <person name="Kawai M."/>
            <person name="Futagami T."/>
            <person name="Toyoda A."/>
            <person name="Takaki Y."/>
            <person name="Nishi S."/>
            <person name="Hori S."/>
            <person name="Arai W."/>
            <person name="Tsubouchi T."/>
            <person name="Morono Y."/>
            <person name="Uchiyama I."/>
            <person name="Ito T."/>
            <person name="Fujiyama A."/>
            <person name="Inagaki F."/>
            <person name="Takami H."/>
        </authorList>
    </citation>
    <scope>NUCLEOTIDE SEQUENCE</scope>
    <source>
        <strain evidence="6">Expedition CK06-06</strain>
    </source>
</reference>
<evidence type="ECO:0000256" key="1">
    <source>
        <dbReference type="ARBA" id="ARBA00022741"/>
    </source>
</evidence>
<evidence type="ECO:0000256" key="2">
    <source>
        <dbReference type="ARBA" id="ARBA00022801"/>
    </source>
</evidence>
<keyword evidence="2" id="KW-0378">Hydrolase</keyword>
<dbReference type="PANTHER" id="PTHR47959">
    <property type="entry name" value="ATP-DEPENDENT RNA HELICASE RHLE-RELATED"/>
    <property type="match status" value="1"/>
</dbReference>
<organism evidence="6">
    <name type="scientific">marine sediment metagenome</name>
    <dbReference type="NCBI Taxonomy" id="412755"/>
    <lineage>
        <taxon>unclassified sequences</taxon>
        <taxon>metagenomes</taxon>
        <taxon>ecological metagenomes</taxon>
    </lineage>
</organism>
<dbReference type="GO" id="GO:0016787">
    <property type="term" value="F:hydrolase activity"/>
    <property type="evidence" value="ECO:0007669"/>
    <property type="project" value="UniProtKB-KW"/>
</dbReference>
<dbReference type="InterPro" id="IPR027417">
    <property type="entry name" value="P-loop_NTPase"/>
</dbReference>
<protein>
    <recommendedName>
        <fullName evidence="5">DEAD-box RNA helicase Q domain-containing protein</fullName>
    </recommendedName>
</protein>
<comment type="caution">
    <text evidence="6">The sequence shown here is derived from an EMBL/GenBank/DDBJ whole genome shotgun (WGS) entry which is preliminary data.</text>
</comment>
<dbReference type="PANTHER" id="PTHR47959:SF10">
    <property type="entry name" value="ATP-DEPENDENT RNA HELICASE RHLB"/>
    <property type="match status" value="1"/>
</dbReference>
<dbReference type="EMBL" id="BARU01027146">
    <property type="protein sequence ID" value="GAH70932.1"/>
    <property type="molecule type" value="Genomic_DNA"/>
</dbReference>
<evidence type="ECO:0000256" key="3">
    <source>
        <dbReference type="ARBA" id="ARBA00022806"/>
    </source>
</evidence>
<dbReference type="SUPFAM" id="SSF52540">
    <property type="entry name" value="P-loop containing nucleoside triphosphate hydrolases"/>
    <property type="match status" value="1"/>
</dbReference>
<feature type="domain" description="DEAD-box RNA helicase Q" evidence="5">
    <location>
        <begin position="1"/>
        <end position="29"/>
    </location>
</feature>
<dbReference type="GO" id="GO:0005524">
    <property type="term" value="F:ATP binding"/>
    <property type="evidence" value="ECO:0007669"/>
    <property type="project" value="UniProtKB-KW"/>
</dbReference>
<evidence type="ECO:0000259" key="5">
    <source>
        <dbReference type="PROSITE" id="PS51195"/>
    </source>
</evidence>
<dbReference type="InterPro" id="IPR011545">
    <property type="entry name" value="DEAD/DEAH_box_helicase_dom"/>
</dbReference>
<keyword evidence="1" id="KW-0547">Nucleotide-binding</keyword>